<dbReference type="InterPro" id="IPR044034">
    <property type="entry name" value="NAC-like_UBA"/>
</dbReference>
<comment type="similarity">
    <text evidence="1">Belongs to the NAC-alpha family.</text>
</comment>
<evidence type="ECO:0000313" key="7">
    <source>
        <dbReference type="Proteomes" id="UP000240830"/>
    </source>
</evidence>
<evidence type="ECO:0000256" key="4">
    <source>
        <dbReference type="SAM" id="MobiDB-lite"/>
    </source>
</evidence>
<accession>A0A2H9TJE2</accession>
<protein>
    <recommendedName>
        <fullName evidence="2">Nascent polypeptide-associated complex subunit alpha</fullName>
    </recommendedName>
    <alternativeName>
        <fullName evidence="3">Alpha-NAC</fullName>
    </alternativeName>
</protein>
<dbReference type="PANTHER" id="PTHR21713">
    <property type="entry name" value="NASCENT POLYPEPTIDE ASSOCIATED COMPLEX ALPHA SUBUNIT-RELATED"/>
    <property type="match status" value="1"/>
</dbReference>
<dbReference type="InterPro" id="IPR038187">
    <property type="entry name" value="NAC_A/B_dom_sf"/>
</dbReference>
<dbReference type="PIRSF" id="PIRSF015901">
    <property type="entry name" value="NAC_alpha"/>
    <property type="match status" value="1"/>
</dbReference>
<dbReference type="Pfam" id="PF01849">
    <property type="entry name" value="NAC"/>
    <property type="match status" value="1"/>
</dbReference>
<comment type="caution">
    <text evidence="6">The sequence shown here is derived from an EMBL/GenBank/DDBJ whole genome shotgun (WGS) entry which is preliminary data.</text>
</comment>
<dbReference type="OrthoDB" id="3169036at2759"/>
<dbReference type="GO" id="GO:0005854">
    <property type="term" value="C:nascent polypeptide-associated complex"/>
    <property type="evidence" value="ECO:0007669"/>
    <property type="project" value="InterPro"/>
</dbReference>
<keyword evidence="7" id="KW-1185">Reference proteome</keyword>
<evidence type="ECO:0000259" key="5">
    <source>
        <dbReference type="PROSITE" id="PS51151"/>
    </source>
</evidence>
<dbReference type="STRING" id="1246581.A0A2H9TJE2"/>
<dbReference type="InterPro" id="IPR002715">
    <property type="entry name" value="Nas_poly-pep-assoc_cplx_dom"/>
</dbReference>
<reference evidence="6 7" key="1">
    <citation type="submission" date="2016-10" db="EMBL/GenBank/DDBJ databases">
        <title>The genome of Paramicrosporidium saccamoebae is the missing link in understanding Cryptomycota and Microsporidia evolution.</title>
        <authorList>
            <person name="Quandt C.A."/>
            <person name="Beaudet D."/>
            <person name="Corsaro D."/>
            <person name="Michel R."/>
            <person name="Corradi N."/>
            <person name="James T."/>
        </authorList>
    </citation>
    <scope>NUCLEOTIDE SEQUENCE [LARGE SCALE GENOMIC DNA]</scope>
    <source>
        <strain evidence="6 7">KSL3</strain>
    </source>
</reference>
<name>A0A2H9TJE2_9FUNG</name>
<dbReference type="PROSITE" id="PS51151">
    <property type="entry name" value="NAC_AB"/>
    <property type="match status" value="1"/>
</dbReference>
<sequence length="185" mass="20347">MTAEVEKHSHADHEEHDHDHACCDHDHDHDNSESEGEELIGDDKVLNRNEKKARKLLSKLGLKPVAGIERVTIKRSRMIFAIANPTVYKSGDSYIVFGEAKVEDAGFQAQAMAAQKLAMAAQAEEDGKEKVTVVEEDEEEVDMSGVDMKDVNIVMEQTSVSKAKAVAALKANGNDIVNTIMELTM</sequence>
<dbReference type="InterPro" id="IPR016641">
    <property type="entry name" value="EGD2/NACA0like"/>
</dbReference>
<dbReference type="Gene3D" id="1.10.8.10">
    <property type="entry name" value="DNA helicase RuvA subunit, C-terminal domain"/>
    <property type="match status" value="1"/>
</dbReference>
<dbReference type="EMBL" id="MTSL01000151">
    <property type="protein sequence ID" value="PJF17873.1"/>
    <property type="molecule type" value="Genomic_DNA"/>
</dbReference>
<dbReference type="Gene3D" id="2.20.70.30">
    <property type="entry name" value="Nascent polypeptide-associated complex domain"/>
    <property type="match status" value="1"/>
</dbReference>
<dbReference type="CDD" id="cd22054">
    <property type="entry name" value="NAC_NACA"/>
    <property type="match status" value="1"/>
</dbReference>
<evidence type="ECO:0000256" key="3">
    <source>
        <dbReference type="ARBA" id="ARBA00030300"/>
    </source>
</evidence>
<dbReference type="AlphaFoldDB" id="A0A2H9TJE2"/>
<evidence type="ECO:0000256" key="2">
    <source>
        <dbReference type="ARBA" id="ARBA00014437"/>
    </source>
</evidence>
<dbReference type="Pfam" id="PF19026">
    <property type="entry name" value="UBA_HYPK"/>
    <property type="match status" value="1"/>
</dbReference>
<dbReference type="SMART" id="SM01407">
    <property type="entry name" value="NAC"/>
    <property type="match status" value="1"/>
</dbReference>
<proteinExistence type="inferred from homology"/>
<evidence type="ECO:0000256" key="1">
    <source>
        <dbReference type="ARBA" id="ARBA00009882"/>
    </source>
</evidence>
<organism evidence="6 7">
    <name type="scientific">Paramicrosporidium saccamoebae</name>
    <dbReference type="NCBI Taxonomy" id="1246581"/>
    <lineage>
        <taxon>Eukaryota</taxon>
        <taxon>Fungi</taxon>
        <taxon>Fungi incertae sedis</taxon>
        <taxon>Cryptomycota</taxon>
        <taxon>Cryptomycota incertae sedis</taxon>
        <taxon>Paramicrosporidium</taxon>
    </lineage>
</organism>
<gene>
    <name evidence="6" type="ORF">PSACC_02305</name>
</gene>
<feature type="domain" description="NAC-A/B" evidence="5">
    <location>
        <begin position="47"/>
        <end position="109"/>
    </location>
</feature>
<evidence type="ECO:0000313" key="6">
    <source>
        <dbReference type="EMBL" id="PJF17873.1"/>
    </source>
</evidence>
<feature type="region of interest" description="Disordered" evidence="4">
    <location>
        <begin position="1"/>
        <end position="44"/>
    </location>
</feature>
<feature type="compositionally biased region" description="Basic and acidic residues" evidence="4">
    <location>
        <begin position="1"/>
        <end position="32"/>
    </location>
</feature>
<dbReference type="Proteomes" id="UP000240830">
    <property type="component" value="Unassembled WGS sequence"/>
</dbReference>